<gene>
    <name evidence="1" type="ORF">V6256_12845</name>
</gene>
<dbReference type="Proteomes" id="UP001369082">
    <property type="component" value="Unassembled WGS sequence"/>
</dbReference>
<proteinExistence type="predicted"/>
<protein>
    <recommendedName>
        <fullName evidence="3">Transposase IS200 family protein</fullName>
    </recommendedName>
</protein>
<evidence type="ECO:0000313" key="1">
    <source>
        <dbReference type="EMBL" id="MEL0630497.1"/>
    </source>
</evidence>
<evidence type="ECO:0000313" key="2">
    <source>
        <dbReference type="Proteomes" id="UP001369082"/>
    </source>
</evidence>
<dbReference type="RefSeq" id="WP_341598625.1">
    <property type="nucleotide sequence ID" value="NZ_JBAKAZ010000059.1"/>
</dbReference>
<name>A0ABU9GT53_9GAMM</name>
<keyword evidence="2" id="KW-1185">Reference proteome</keyword>
<reference evidence="1 2" key="1">
    <citation type="submission" date="2024-02" db="EMBL/GenBank/DDBJ databases">
        <title>Bacteria isolated from the canopy kelp, Nereocystis luetkeana.</title>
        <authorList>
            <person name="Pfister C.A."/>
            <person name="Younker I.T."/>
            <person name="Light S.H."/>
        </authorList>
    </citation>
    <scope>NUCLEOTIDE SEQUENCE [LARGE SCALE GENOMIC DNA]</scope>
    <source>
        <strain evidence="1 2">TI.1.05</strain>
    </source>
</reference>
<comment type="caution">
    <text evidence="1">The sequence shown here is derived from an EMBL/GenBank/DDBJ whole genome shotgun (WGS) entry which is preliminary data.</text>
</comment>
<organism evidence="1 2">
    <name type="scientific">Psychromonas aquatilis</name>
    <dbReference type="NCBI Taxonomy" id="2005072"/>
    <lineage>
        <taxon>Bacteria</taxon>
        <taxon>Pseudomonadati</taxon>
        <taxon>Pseudomonadota</taxon>
        <taxon>Gammaproteobacteria</taxon>
        <taxon>Alteromonadales</taxon>
        <taxon>Psychromonadaceae</taxon>
        <taxon>Psychromonas</taxon>
    </lineage>
</organism>
<dbReference type="EMBL" id="JBAKAZ010000059">
    <property type="protein sequence ID" value="MEL0630497.1"/>
    <property type="molecule type" value="Genomic_DNA"/>
</dbReference>
<dbReference type="PANTHER" id="PTHR34322:SF2">
    <property type="entry name" value="TRANSPOSASE IS200-LIKE DOMAIN-CONTAINING PROTEIN"/>
    <property type="match status" value="1"/>
</dbReference>
<sequence>MQLINRKYHRVGHLFQGRYKAILVDKDAYLLELKRYIILNPIRARMVDSLDE</sequence>
<dbReference type="PANTHER" id="PTHR34322">
    <property type="entry name" value="TRANSPOSASE, Y1_TNP DOMAIN-CONTAINING"/>
    <property type="match status" value="1"/>
</dbReference>
<dbReference type="SUPFAM" id="SSF143422">
    <property type="entry name" value="Transposase IS200-like"/>
    <property type="match status" value="1"/>
</dbReference>
<evidence type="ECO:0008006" key="3">
    <source>
        <dbReference type="Google" id="ProtNLM"/>
    </source>
</evidence>
<dbReference type="Gene3D" id="3.30.70.1290">
    <property type="entry name" value="Transposase IS200-like"/>
    <property type="match status" value="1"/>
</dbReference>
<dbReference type="InterPro" id="IPR036515">
    <property type="entry name" value="Transposase_17_sf"/>
</dbReference>
<accession>A0ABU9GT53</accession>